<dbReference type="Proteomes" id="UP000639643">
    <property type="component" value="Unassembled WGS sequence"/>
</dbReference>
<comment type="caution">
    <text evidence="2">The sequence shown here is derived from an EMBL/GenBank/DDBJ whole genome shotgun (WGS) entry which is preliminary data.</text>
</comment>
<evidence type="ECO:0000313" key="2">
    <source>
        <dbReference type="EMBL" id="KAF6845188.1"/>
    </source>
</evidence>
<reference evidence="2" key="1">
    <citation type="journal article" date="2020" name="Phytopathology">
        <title>Genome Sequence Resources of Colletotrichum truncatum, C. plurivorum, C. musicola, and C. sojae: Four Species Pathogenic to Soybean (Glycine max).</title>
        <authorList>
            <person name="Rogerio F."/>
            <person name="Boufleur T.R."/>
            <person name="Ciampi-Guillardi M."/>
            <person name="Sukno S.A."/>
            <person name="Thon M.R."/>
            <person name="Massola Junior N.S."/>
            <person name="Baroncelli R."/>
        </authorList>
    </citation>
    <scope>NUCLEOTIDE SEQUENCE</scope>
    <source>
        <strain evidence="2">LFN0074</strain>
    </source>
</reference>
<sequence>MAGLEVAGIVLGAVPVAITALEKYREVAKRLGLFNKIRLEHKRCSDRLYFFHIIFKRHLRRLLLPLTTEDSLVEELLSNPGDNGWKDRTMAARLRGRLEGRSFELYLGYVRGMYRVMSEINEELALHSQAVQEHVNSELFAELDEYCNRMEKLLDSSDRDAELIRNRAVSKHMVAVDVAVCNFYLSASKLFHALASSWNCACQGGHLGQLRLQNRATTELDFRINFKSSVPAAWVTRSTRISGLLQDEAPAERRMLESVPIRQASGSRHQPSHIASRGPHLANQVELRTSSSTTITATAHQQPARSTPQIIDLCASLETFEGHCYGYLDGKDCRFLVFRDSYAGDTESEMATLEQVLRCGAGFRPSRQERFSLALVLASSVLQLLDTPWLPEPLKKTEVVFVADTAGKFHLEQPQVSRSFSQTTAGSVKSTFSQSLDHLGVLLLELCFGDVLENQPHRKNWRARDNDMERAAFDLMAARDWQREVTAEAGPDYSEAVAWCLGGNRSAIPDQWRQEMLRRVVRPLQRCRDYLSNA</sequence>
<dbReference type="OrthoDB" id="3565018at2759"/>
<dbReference type="Pfam" id="PF24476">
    <property type="entry name" value="DUF7580"/>
    <property type="match status" value="1"/>
</dbReference>
<name>A0A8H6U956_9PEZI</name>
<dbReference type="AlphaFoldDB" id="A0A8H6U956"/>
<proteinExistence type="predicted"/>
<gene>
    <name evidence="2" type="ORF">CMUS01_00288</name>
</gene>
<organism evidence="2 3">
    <name type="scientific">Colletotrichum musicola</name>
    <dbReference type="NCBI Taxonomy" id="2175873"/>
    <lineage>
        <taxon>Eukaryota</taxon>
        <taxon>Fungi</taxon>
        <taxon>Dikarya</taxon>
        <taxon>Ascomycota</taxon>
        <taxon>Pezizomycotina</taxon>
        <taxon>Sordariomycetes</taxon>
        <taxon>Hypocreomycetidae</taxon>
        <taxon>Glomerellales</taxon>
        <taxon>Glomerellaceae</taxon>
        <taxon>Colletotrichum</taxon>
        <taxon>Colletotrichum orchidearum species complex</taxon>
    </lineage>
</organism>
<dbReference type="PANTHER" id="PTHR35186">
    <property type="entry name" value="ANK_REP_REGION DOMAIN-CONTAINING PROTEIN"/>
    <property type="match status" value="1"/>
</dbReference>
<keyword evidence="3" id="KW-1185">Reference proteome</keyword>
<evidence type="ECO:0000313" key="3">
    <source>
        <dbReference type="Proteomes" id="UP000639643"/>
    </source>
</evidence>
<accession>A0A8H6U956</accession>
<dbReference type="EMBL" id="WIGM01000004">
    <property type="protein sequence ID" value="KAF6845188.1"/>
    <property type="molecule type" value="Genomic_DNA"/>
</dbReference>
<dbReference type="PANTHER" id="PTHR35186:SF4">
    <property type="entry name" value="PRION-INHIBITION AND PROPAGATION HELO DOMAIN-CONTAINING PROTEIN"/>
    <property type="match status" value="1"/>
</dbReference>
<protein>
    <recommendedName>
        <fullName evidence="1">DUF7580 domain-containing protein</fullName>
    </recommendedName>
</protein>
<dbReference type="InterPro" id="IPR056002">
    <property type="entry name" value="DUF7580"/>
</dbReference>
<evidence type="ECO:0000259" key="1">
    <source>
        <dbReference type="Pfam" id="PF24476"/>
    </source>
</evidence>
<feature type="domain" description="DUF7580" evidence="1">
    <location>
        <begin position="186"/>
        <end position="524"/>
    </location>
</feature>